<accession>A0ACC3MKK8</accession>
<organism evidence="1 2">
    <name type="scientific">Vermiconidia calcicola</name>
    <dbReference type="NCBI Taxonomy" id="1690605"/>
    <lineage>
        <taxon>Eukaryota</taxon>
        <taxon>Fungi</taxon>
        <taxon>Dikarya</taxon>
        <taxon>Ascomycota</taxon>
        <taxon>Pezizomycotina</taxon>
        <taxon>Dothideomycetes</taxon>
        <taxon>Dothideomycetidae</taxon>
        <taxon>Mycosphaerellales</taxon>
        <taxon>Extremaceae</taxon>
        <taxon>Vermiconidia</taxon>
    </lineage>
</organism>
<evidence type="ECO:0000313" key="1">
    <source>
        <dbReference type="EMBL" id="KAK3696022.1"/>
    </source>
</evidence>
<dbReference type="EMBL" id="JAUTXU010000248">
    <property type="protein sequence ID" value="KAK3696022.1"/>
    <property type="molecule type" value="Genomic_DNA"/>
</dbReference>
<name>A0ACC3MKK8_9PEZI</name>
<reference evidence="1" key="1">
    <citation type="submission" date="2023-07" db="EMBL/GenBank/DDBJ databases">
        <title>Black Yeasts Isolated from many extreme environments.</title>
        <authorList>
            <person name="Coleine C."/>
            <person name="Stajich J.E."/>
            <person name="Selbmann L."/>
        </authorList>
    </citation>
    <scope>NUCLEOTIDE SEQUENCE</scope>
    <source>
        <strain evidence="1">CCFEE 5714</strain>
    </source>
</reference>
<keyword evidence="2" id="KW-1185">Reference proteome</keyword>
<proteinExistence type="predicted"/>
<dbReference type="Proteomes" id="UP001281147">
    <property type="component" value="Unassembled WGS sequence"/>
</dbReference>
<comment type="caution">
    <text evidence="1">The sequence shown here is derived from an EMBL/GenBank/DDBJ whole genome shotgun (WGS) entry which is preliminary data.</text>
</comment>
<protein>
    <submittedName>
        <fullName evidence="1">Uncharacterized protein</fullName>
    </submittedName>
</protein>
<gene>
    <name evidence="1" type="ORF">LTR37_018164</name>
</gene>
<evidence type="ECO:0000313" key="2">
    <source>
        <dbReference type="Proteomes" id="UP001281147"/>
    </source>
</evidence>
<sequence length="96" mass="10838">MFRTNVEDVSKGVMKWQQFVIAMVDAGCTVTHVGGSAVSFDHVRNTSNGSLGTIVFHKPHPDLNIDSKMLQIMGRRLKKWFGWDKETFVVRAKSVE</sequence>